<organism evidence="1">
    <name type="scientific">Streptomyces sp. F12</name>
    <dbReference type="NCBI Taxonomy" id="1436084"/>
    <lineage>
        <taxon>Bacteria</taxon>
        <taxon>Bacillati</taxon>
        <taxon>Actinomycetota</taxon>
        <taxon>Actinomycetes</taxon>
        <taxon>Kitasatosporales</taxon>
        <taxon>Streptomycetaceae</taxon>
        <taxon>Streptomyces</taxon>
    </lineage>
</organism>
<geneLocation type="plasmid" evidence="1">
    <name>pFRL6</name>
</geneLocation>
<name>V9Z9W2_9ACTN</name>
<dbReference type="EMBL" id="KF602051">
    <property type="protein sequence ID" value="AHE40216.1"/>
    <property type="molecule type" value="Genomic_DNA"/>
</dbReference>
<accession>V9Z9W2</accession>
<sequence>MQFLDQARQRAKAFSDRLGLRVGEVMQFSRNFYAELQTSDGHGATEVLVNPADGAVQIEYGPAMMWNTVYGMHYGSRSPARISSAQAQGIAQQWLRARGSTLIAGDPESYPGYYTLHTMRDGKISGMLSVNSSTGQVWYHTWHGTYIAMSQR</sequence>
<evidence type="ECO:0000313" key="1">
    <source>
        <dbReference type="EMBL" id="AHE40216.1"/>
    </source>
</evidence>
<reference evidence="1" key="1">
    <citation type="submission" date="2013-09" db="EMBL/GenBank/DDBJ databases">
        <title>Complete nucleotide sequence of Streptomyces linear plasmid pFRL6.</title>
        <authorList>
            <person name="Chen Z."/>
            <person name="Fang P."/>
            <person name="Qin Z."/>
        </authorList>
    </citation>
    <scope>NUCLEOTIDE SEQUENCE</scope>
    <source>
        <plasmid evidence="1">pFRL6</plasmid>
    </source>
</reference>
<gene>
    <name evidence="1" type="ORF">pFRL6_129</name>
</gene>
<proteinExistence type="predicted"/>
<protein>
    <recommendedName>
        <fullName evidence="2">Peptidase M4</fullName>
    </recommendedName>
</protein>
<dbReference type="AlphaFoldDB" id="V9Z9W2"/>
<evidence type="ECO:0008006" key="2">
    <source>
        <dbReference type="Google" id="ProtNLM"/>
    </source>
</evidence>
<keyword evidence="1" id="KW-0614">Plasmid</keyword>